<dbReference type="Pfam" id="PF00296">
    <property type="entry name" value="Bac_luciferase"/>
    <property type="match status" value="1"/>
</dbReference>
<protein>
    <submittedName>
        <fullName evidence="6">LLM class flavin-dependent oxidoreductase</fullName>
        <ecNumber evidence="6">1.-.-.-</ecNumber>
    </submittedName>
</protein>
<dbReference type="GO" id="GO:0016491">
    <property type="term" value="F:oxidoreductase activity"/>
    <property type="evidence" value="ECO:0007669"/>
    <property type="project" value="UniProtKB-KW"/>
</dbReference>
<dbReference type="EC" id="1.-.-.-" evidence="6"/>
<comment type="caution">
    <text evidence="6">The sequence shown here is derived from an EMBL/GenBank/DDBJ whole genome shotgun (WGS) entry which is preliminary data.</text>
</comment>
<dbReference type="PANTHER" id="PTHR30137:SF16">
    <property type="entry name" value="BLL0895 PROTEIN"/>
    <property type="match status" value="1"/>
</dbReference>
<evidence type="ECO:0000256" key="4">
    <source>
        <dbReference type="ARBA" id="ARBA00023033"/>
    </source>
</evidence>
<dbReference type="RefSeq" id="WP_374346385.1">
    <property type="nucleotide sequence ID" value="NZ_JBHTLQ010000005.1"/>
</dbReference>
<name>A0ABW3SZZ1_9CAUL</name>
<keyword evidence="7" id="KW-1185">Reference proteome</keyword>
<organism evidence="6 7">
    <name type="scientific">Phenylobacterium conjunctum</name>
    <dbReference type="NCBI Taxonomy" id="1298959"/>
    <lineage>
        <taxon>Bacteria</taxon>
        <taxon>Pseudomonadati</taxon>
        <taxon>Pseudomonadota</taxon>
        <taxon>Alphaproteobacteria</taxon>
        <taxon>Caulobacterales</taxon>
        <taxon>Caulobacteraceae</taxon>
        <taxon>Phenylobacterium</taxon>
    </lineage>
</organism>
<keyword evidence="2" id="KW-0285">Flavoprotein</keyword>
<dbReference type="Proteomes" id="UP001597216">
    <property type="component" value="Unassembled WGS sequence"/>
</dbReference>
<dbReference type="InterPro" id="IPR036661">
    <property type="entry name" value="Luciferase-like_sf"/>
</dbReference>
<evidence type="ECO:0000256" key="1">
    <source>
        <dbReference type="ARBA" id="ARBA00010426"/>
    </source>
</evidence>
<evidence type="ECO:0000256" key="2">
    <source>
        <dbReference type="ARBA" id="ARBA00022630"/>
    </source>
</evidence>
<reference evidence="7" key="1">
    <citation type="journal article" date="2019" name="Int. J. Syst. Evol. Microbiol.">
        <title>The Global Catalogue of Microorganisms (GCM) 10K type strain sequencing project: providing services to taxonomists for standard genome sequencing and annotation.</title>
        <authorList>
            <consortium name="The Broad Institute Genomics Platform"/>
            <consortium name="The Broad Institute Genome Sequencing Center for Infectious Disease"/>
            <person name="Wu L."/>
            <person name="Ma J."/>
        </authorList>
    </citation>
    <scope>NUCLEOTIDE SEQUENCE [LARGE SCALE GENOMIC DNA]</scope>
    <source>
        <strain evidence="7">CCUG 55074</strain>
    </source>
</reference>
<dbReference type="Gene3D" id="3.20.20.30">
    <property type="entry name" value="Luciferase-like domain"/>
    <property type="match status" value="1"/>
</dbReference>
<feature type="domain" description="Luciferase-like" evidence="5">
    <location>
        <begin position="7"/>
        <end position="309"/>
    </location>
</feature>
<gene>
    <name evidence="6" type="ORF">ACFQ27_03010</name>
</gene>
<dbReference type="EMBL" id="JBHTLQ010000005">
    <property type="protein sequence ID" value="MFD1189536.1"/>
    <property type="molecule type" value="Genomic_DNA"/>
</dbReference>
<accession>A0ABW3SZZ1</accession>
<sequence>MAGAKLRFGAFIAPFHPIDENPTLALHRDMELVEWLDKLGYEEAWIGEHHSGAYELIASPELFIAAAAERTKHIKLGTGVSSLPYHHPLMLADRINQLDHMTRGRVMFGVGPGALVSDAFMMGIPASKQRDRMDEALDVLVQLLNGETVTYKCEWFELAEARLQMTPYSRPSVEIAVASQVSPTGARAAGKHGASLLSLGATSTAAFNALASNWAIAEEQAKTYGKTMDRSGWRLVGPMHIAETKEQAYKDVRYGLEKWAYYFSEIANLPVIPAGDGDPIDRMVESGMAVIGTPDDAAARIEQLMEQSGGFGAFLFMAHNWADFAATKKSYELFARHVAPRFQGLNENRVASIDWVKRNKAEFTGQMQAAVGARIVQHMVEKGTDNIRPELVEMITGQAPKAE</sequence>
<comment type="similarity">
    <text evidence="1">Belongs to the bacterial luciferase oxidoreductase family.</text>
</comment>
<dbReference type="PANTHER" id="PTHR30137">
    <property type="entry name" value="LUCIFERASE-LIKE MONOOXYGENASE"/>
    <property type="match status" value="1"/>
</dbReference>
<evidence type="ECO:0000313" key="6">
    <source>
        <dbReference type="EMBL" id="MFD1189536.1"/>
    </source>
</evidence>
<evidence type="ECO:0000256" key="3">
    <source>
        <dbReference type="ARBA" id="ARBA00023002"/>
    </source>
</evidence>
<evidence type="ECO:0000313" key="7">
    <source>
        <dbReference type="Proteomes" id="UP001597216"/>
    </source>
</evidence>
<dbReference type="InterPro" id="IPR011251">
    <property type="entry name" value="Luciferase-like_dom"/>
</dbReference>
<dbReference type="SUPFAM" id="SSF51679">
    <property type="entry name" value="Bacterial luciferase-like"/>
    <property type="match status" value="1"/>
</dbReference>
<keyword evidence="4" id="KW-0503">Monooxygenase</keyword>
<dbReference type="InterPro" id="IPR050766">
    <property type="entry name" value="Bact_Lucif_Oxidored"/>
</dbReference>
<keyword evidence="3 6" id="KW-0560">Oxidoreductase</keyword>
<evidence type="ECO:0000259" key="5">
    <source>
        <dbReference type="Pfam" id="PF00296"/>
    </source>
</evidence>
<proteinExistence type="inferred from homology"/>